<proteinExistence type="predicted"/>
<reference evidence="1" key="1">
    <citation type="submission" date="2014-09" db="EMBL/GenBank/DDBJ databases">
        <authorList>
            <person name="Magalhaes I.L.F."/>
            <person name="Oliveira U."/>
            <person name="Santos F.R."/>
            <person name="Vidigal T.H.D.A."/>
            <person name="Brescovit A.D."/>
            <person name="Santos A.J."/>
        </authorList>
    </citation>
    <scope>NUCLEOTIDE SEQUENCE</scope>
    <source>
        <tissue evidence="1">Shoot tissue taken approximately 20 cm above the soil surface</tissue>
    </source>
</reference>
<name>A0A0A9FCZ4_ARUDO</name>
<organism evidence="1">
    <name type="scientific">Arundo donax</name>
    <name type="common">Giant reed</name>
    <name type="synonym">Donax arundinaceus</name>
    <dbReference type="NCBI Taxonomy" id="35708"/>
    <lineage>
        <taxon>Eukaryota</taxon>
        <taxon>Viridiplantae</taxon>
        <taxon>Streptophyta</taxon>
        <taxon>Embryophyta</taxon>
        <taxon>Tracheophyta</taxon>
        <taxon>Spermatophyta</taxon>
        <taxon>Magnoliopsida</taxon>
        <taxon>Liliopsida</taxon>
        <taxon>Poales</taxon>
        <taxon>Poaceae</taxon>
        <taxon>PACMAD clade</taxon>
        <taxon>Arundinoideae</taxon>
        <taxon>Arundineae</taxon>
        <taxon>Arundo</taxon>
    </lineage>
</organism>
<dbReference type="AlphaFoldDB" id="A0A0A9FCZ4"/>
<evidence type="ECO:0000313" key="1">
    <source>
        <dbReference type="EMBL" id="JAE09084.1"/>
    </source>
</evidence>
<protein>
    <submittedName>
        <fullName evidence="1">Uncharacterized protein</fullName>
    </submittedName>
</protein>
<sequence>MTWNTARWRYWMNFQVKRPAQMESQRSMTQTRFQLSSRKYWARRYQRRSGLGSGVGRRLWLSIWLRLRLLVVPMRTDWLGACSSSVSRL</sequence>
<accession>A0A0A9FCZ4</accession>
<dbReference type="EMBL" id="GBRH01188812">
    <property type="protein sequence ID" value="JAE09084.1"/>
    <property type="molecule type" value="Transcribed_RNA"/>
</dbReference>
<reference evidence="1" key="2">
    <citation type="journal article" date="2015" name="Data Brief">
        <title>Shoot transcriptome of the giant reed, Arundo donax.</title>
        <authorList>
            <person name="Barrero R.A."/>
            <person name="Guerrero F.D."/>
            <person name="Moolhuijzen P."/>
            <person name="Goolsby J.A."/>
            <person name="Tidwell J."/>
            <person name="Bellgard S.E."/>
            <person name="Bellgard M.I."/>
        </authorList>
    </citation>
    <scope>NUCLEOTIDE SEQUENCE</scope>
    <source>
        <tissue evidence="1">Shoot tissue taken approximately 20 cm above the soil surface</tissue>
    </source>
</reference>